<protein>
    <recommendedName>
        <fullName evidence="2">Serine aminopeptidase S33 domain-containing protein</fullName>
    </recommendedName>
</protein>
<sequence length="314" mass="35758">MFTFHGGVSVKKRHILGLSAILGTTVASVGTYFSERVLHIKKKDEQAIIDRDTKLKHIDPDKFSSLPKQEVSIPSPNGYEISAMVIRPYDSKRFVIFSHGVTESKMSSLKYVNLFLNRGFNAVIYDQRRHGKTGGDTTSYGYYEKFDLQAVVDWLFIEEGEDLLLGIHGESMGAATTLLYAGELNGRAHFYIVDCPFSDLEELLTYQTKCEFKYMPSKLILPIGNMFVKVRGGFSLNDVSPIAVVNRIKQPVLFIHSEKDDYILPYMTKDLYEQKKGEKMLFMAKNGGHAQSLNENREDYEKAIDQFLEKYVNL</sequence>
<gene>
    <name evidence="3" type="ORF">B4167_0682</name>
</gene>
<evidence type="ECO:0000313" key="3">
    <source>
        <dbReference type="EMBL" id="KIO72354.1"/>
    </source>
</evidence>
<evidence type="ECO:0000256" key="1">
    <source>
        <dbReference type="SAM" id="Phobius"/>
    </source>
</evidence>
<accession>A0ABD4A778</accession>
<feature type="transmembrane region" description="Helical" evidence="1">
    <location>
        <begin position="15"/>
        <end position="33"/>
    </location>
</feature>
<reference evidence="3 4" key="1">
    <citation type="submission" date="2015-01" db="EMBL/GenBank/DDBJ databases">
        <title>Draft Genome Sequences of Four Bacillus thermoamylovorans Strains, Isolated From Food Products.</title>
        <authorList>
            <person name="Krawcyk A.O."/>
            <person name="Berendsen E.M."/>
            <person name="Eijlander R.T."/>
            <person name="de Jong A."/>
            <person name="Wells-Bennik M."/>
            <person name="Kuipers O.P."/>
        </authorList>
    </citation>
    <scope>NUCLEOTIDE SEQUENCE [LARGE SCALE GENOMIC DNA]</scope>
    <source>
        <strain evidence="3 4">B4167</strain>
    </source>
</reference>
<organism evidence="3 4">
    <name type="scientific">Caldibacillus thermoamylovorans</name>
    <dbReference type="NCBI Taxonomy" id="35841"/>
    <lineage>
        <taxon>Bacteria</taxon>
        <taxon>Bacillati</taxon>
        <taxon>Bacillota</taxon>
        <taxon>Bacilli</taxon>
        <taxon>Bacillales</taxon>
        <taxon>Bacillaceae</taxon>
        <taxon>Caldibacillus</taxon>
    </lineage>
</organism>
<dbReference type="SUPFAM" id="SSF53474">
    <property type="entry name" value="alpha/beta-Hydrolases"/>
    <property type="match status" value="1"/>
</dbReference>
<keyword evidence="1" id="KW-0472">Membrane</keyword>
<dbReference type="Proteomes" id="UP000032076">
    <property type="component" value="Unassembled WGS sequence"/>
</dbReference>
<dbReference type="Pfam" id="PF12146">
    <property type="entry name" value="Hydrolase_4"/>
    <property type="match status" value="1"/>
</dbReference>
<dbReference type="EMBL" id="JXLU01000096">
    <property type="protein sequence ID" value="KIO72354.1"/>
    <property type="molecule type" value="Genomic_DNA"/>
</dbReference>
<keyword evidence="1" id="KW-0812">Transmembrane</keyword>
<dbReference type="AlphaFoldDB" id="A0ABD4A778"/>
<evidence type="ECO:0000313" key="4">
    <source>
        <dbReference type="Proteomes" id="UP000032076"/>
    </source>
</evidence>
<dbReference type="Gene3D" id="3.40.50.1820">
    <property type="entry name" value="alpha/beta hydrolase"/>
    <property type="match status" value="1"/>
</dbReference>
<dbReference type="PANTHER" id="PTHR43358">
    <property type="entry name" value="ALPHA/BETA-HYDROLASE"/>
    <property type="match status" value="1"/>
</dbReference>
<name>A0ABD4A778_9BACI</name>
<dbReference type="InterPro" id="IPR022742">
    <property type="entry name" value="Hydrolase_4"/>
</dbReference>
<dbReference type="PANTHER" id="PTHR43358:SF5">
    <property type="entry name" value="EXPORTED PROTEIN"/>
    <property type="match status" value="1"/>
</dbReference>
<dbReference type="InterPro" id="IPR029058">
    <property type="entry name" value="AB_hydrolase_fold"/>
</dbReference>
<feature type="domain" description="Serine aminopeptidase S33" evidence="2">
    <location>
        <begin position="91"/>
        <end position="199"/>
    </location>
</feature>
<proteinExistence type="predicted"/>
<keyword evidence="1" id="KW-1133">Transmembrane helix</keyword>
<comment type="caution">
    <text evidence="3">The sequence shown here is derived from an EMBL/GenBank/DDBJ whole genome shotgun (WGS) entry which is preliminary data.</text>
</comment>
<evidence type="ECO:0000259" key="2">
    <source>
        <dbReference type="Pfam" id="PF12146"/>
    </source>
</evidence>
<dbReference type="InterPro" id="IPR052920">
    <property type="entry name" value="DNA-binding_regulatory"/>
</dbReference>